<sequence>PPKAPAKAPKKDPKASKPKKDGSGKAKKKKWSKGKVRDKLNNMCLFDQATYDKFLKEIPQCRLITPSSVSERLKIRVSLARAALNEMKNQGNGCCEFYNFSTGTLRQISSHHAQQIYVLQAHSVETADLYLVPYEVGHVPKYHRWMQTRELQVLTASEPLSLEEEYEQQKNWLERTDRVTFILLEKSRLPGLGASAPVSIPKVGLPTSHTAATVQGRSVCDAEVEAMVGDVNFYLIPDPESDHDNAFEGEVSVMIAEVSSRGKGLAVQALAGVLLYAEHFFGRSVTAIVAKVSLDNEPSLRFFKNKLGFVERRCNACFNEVELVCPKSEVEESVVMQAASRAIELLKMSGRDWLFRVYPIDDFRSFLFPPEKA</sequence>
<dbReference type="Gene3D" id="3.30.63.20">
    <property type="match status" value="1"/>
</dbReference>
<organism evidence="13">
    <name type="scientific">Taenia asiatica</name>
    <name type="common">Asian tapeworm</name>
    <dbReference type="NCBI Taxonomy" id="60517"/>
    <lineage>
        <taxon>Eukaryota</taxon>
        <taxon>Metazoa</taxon>
        <taxon>Spiralia</taxon>
        <taxon>Lophotrochozoa</taxon>
        <taxon>Platyhelminthes</taxon>
        <taxon>Cestoda</taxon>
        <taxon>Eucestoda</taxon>
        <taxon>Cyclophyllidea</taxon>
        <taxon>Taeniidae</taxon>
        <taxon>Taenia</taxon>
    </lineage>
</organism>
<evidence type="ECO:0000313" key="13">
    <source>
        <dbReference type="WBParaSite" id="TASK_0000890601-mRNA-1"/>
    </source>
</evidence>
<proteinExistence type="inferred from homology"/>
<dbReference type="InterPro" id="IPR039135">
    <property type="entry name" value="NAT9-like"/>
</dbReference>
<evidence type="ECO:0000256" key="2">
    <source>
        <dbReference type="ARBA" id="ARBA00009342"/>
    </source>
</evidence>
<dbReference type="Pfam" id="PF03297">
    <property type="entry name" value="Ribosomal_S25"/>
    <property type="match status" value="1"/>
</dbReference>
<dbReference type="GO" id="GO:0005840">
    <property type="term" value="C:ribosome"/>
    <property type="evidence" value="ECO:0007669"/>
    <property type="project" value="UniProtKB-KW"/>
</dbReference>
<dbReference type="PANTHER" id="PTHR13256">
    <property type="entry name" value="N-ACETYLTRANSFERASE 9"/>
    <property type="match status" value="1"/>
</dbReference>
<keyword evidence="3" id="KW-0808">Transferase</keyword>
<dbReference type="GO" id="GO:1990904">
    <property type="term" value="C:ribonucleoprotein complex"/>
    <property type="evidence" value="ECO:0007669"/>
    <property type="project" value="UniProtKB-KW"/>
</dbReference>
<gene>
    <name evidence="11" type="ORF">TASK_LOCUS8907</name>
</gene>
<evidence type="ECO:0000313" key="12">
    <source>
        <dbReference type="Proteomes" id="UP000282613"/>
    </source>
</evidence>
<comment type="similarity">
    <text evidence="2">Belongs to the acetyltransferase family. GNAT subfamily.</text>
</comment>
<accession>A0A0R3WDQ4</accession>
<feature type="compositionally biased region" description="Basic and acidic residues" evidence="9">
    <location>
        <begin position="9"/>
        <end position="24"/>
    </location>
</feature>
<evidence type="ECO:0000256" key="4">
    <source>
        <dbReference type="ARBA" id="ARBA00022980"/>
    </source>
</evidence>
<evidence type="ECO:0000256" key="6">
    <source>
        <dbReference type="ARBA" id="ARBA00023315"/>
    </source>
</evidence>
<feature type="region of interest" description="Disordered" evidence="9">
    <location>
        <begin position="1"/>
        <end position="34"/>
    </location>
</feature>
<dbReference type="STRING" id="60517.A0A0R3WDQ4"/>
<evidence type="ECO:0000313" key="11">
    <source>
        <dbReference type="EMBL" id="VDK41263.1"/>
    </source>
</evidence>
<dbReference type="FunFam" id="3.30.63.20:FF:000001">
    <property type="entry name" value="40S ribosomal protein S25"/>
    <property type="match status" value="1"/>
</dbReference>
<dbReference type="GO" id="GO:0008080">
    <property type="term" value="F:N-acetyltransferase activity"/>
    <property type="evidence" value="ECO:0007669"/>
    <property type="project" value="InterPro"/>
</dbReference>
<dbReference type="Pfam" id="PF13302">
    <property type="entry name" value="Acetyltransf_3"/>
    <property type="match status" value="1"/>
</dbReference>
<dbReference type="Proteomes" id="UP000282613">
    <property type="component" value="Unassembled WGS sequence"/>
</dbReference>
<dbReference type="InterPro" id="IPR016181">
    <property type="entry name" value="Acyl_CoA_acyltransferase"/>
</dbReference>
<feature type="domain" description="N-acetyltransferase" evidence="10">
    <location>
        <begin position="129"/>
        <end position="309"/>
    </location>
</feature>
<comment type="similarity">
    <text evidence="1">Belongs to the eukaryotic ribosomal protein eS25 family.</text>
</comment>
<reference evidence="13" key="1">
    <citation type="submission" date="2017-02" db="UniProtKB">
        <authorList>
            <consortium name="WormBaseParasite"/>
        </authorList>
    </citation>
    <scope>IDENTIFICATION</scope>
</reference>
<evidence type="ECO:0000256" key="5">
    <source>
        <dbReference type="ARBA" id="ARBA00023274"/>
    </source>
</evidence>
<keyword evidence="6" id="KW-0012">Acyltransferase</keyword>
<evidence type="ECO:0000256" key="1">
    <source>
        <dbReference type="ARBA" id="ARBA00009106"/>
    </source>
</evidence>
<dbReference type="EMBL" id="UYRS01018925">
    <property type="protein sequence ID" value="VDK41263.1"/>
    <property type="molecule type" value="Genomic_DNA"/>
</dbReference>
<keyword evidence="5" id="KW-0687">Ribonucleoprotein</keyword>
<keyword evidence="4" id="KW-0689">Ribosomal protein</keyword>
<feature type="compositionally biased region" description="Basic residues" evidence="9">
    <location>
        <begin position="25"/>
        <end position="34"/>
    </location>
</feature>
<evidence type="ECO:0000256" key="7">
    <source>
        <dbReference type="ARBA" id="ARBA00035148"/>
    </source>
</evidence>
<dbReference type="Gene3D" id="3.40.630.30">
    <property type="match status" value="1"/>
</dbReference>
<reference evidence="11 12" key="2">
    <citation type="submission" date="2018-11" db="EMBL/GenBank/DDBJ databases">
        <authorList>
            <consortium name="Pathogen Informatics"/>
        </authorList>
    </citation>
    <scope>NUCLEOTIDE SEQUENCE [LARGE SCALE GENOMIC DNA]</scope>
</reference>
<evidence type="ECO:0000256" key="8">
    <source>
        <dbReference type="ARBA" id="ARBA00035460"/>
    </source>
</evidence>
<dbReference type="InterPro" id="IPR000182">
    <property type="entry name" value="GNAT_dom"/>
</dbReference>
<dbReference type="InterPro" id="IPR004977">
    <property type="entry name" value="Ribosomal_eS25"/>
</dbReference>
<keyword evidence="12" id="KW-1185">Reference proteome</keyword>
<evidence type="ECO:0000256" key="9">
    <source>
        <dbReference type="SAM" id="MobiDB-lite"/>
    </source>
</evidence>
<evidence type="ECO:0000256" key="3">
    <source>
        <dbReference type="ARBA" id="ARBA00022679"/>
    </source>
</evidence>
<dbReference type="PANTHER" id="PTHR13256:SF16">
    <property type="entry name" value="ALPHA_BETA-TUBULIN-N-ACETYLTRANSFERASE 9"/>
    <property type="match status" value="1"/>
</dbReference>
<dbReference type="AlphaFoldDB" id="A0A0R3WDQ4"/>
<dbReference type="WBParaSite" id="TASK_0000890601-mRNA-1">
    <property type="protein sequence ID" value="TASK_0000890601-mRNA-1"/>
    <property type="gene ID" value="TASK_0000890601"/>
</dbReference>
<evidence type="ECO:0000259" key="10">
    <source>
        <dbReference type="Pfam" id="PF13302"/>
    </source>
</evidence>
<dbReference type="SUPFAM" id="SSF55729">
    <property type="entry name" value="Acyl-CoA N-acyltransferases (Nat)"/>
    <property type="match status" value="1"/>
</dbReference>
<dbReference type="OrthoDB" id="5043642at2759"/>
<name>A0A0R3WDQ4_TAEAS</name>
<protein>
    <recommendedName>
        <fullName evidence="7">Small ribosomal subunit protein eS25</fullName>
    </recommendedName>
    <alternativeName>
        <fullName evidence="8">40S ribosomal protein S25</fullName>
    </alternativeName>
</protein>